<feature type="region of interest" description="Disordered" evidence="1">
    <location>
        <begin position="1"/>
        <end position="70"/>
    </location>
</feature>
<accession>Q0DUH4</accession>
<dbReference type="KEGG" id="dosa:Os03g0185800"/>
<organism evidence="2 3">
    <name type="scientific">Oryza sativa subsp. japonica</name>
    <name type="common">Rice</name>
    <dbReference type="NCBI Taxonomy" id="39947"/>
    <lineage>
        <taxon>Eukaryota</taxon>
        <taxon>Viridiplantae</taxon>
        <taxon>Streptophyta</taxon>
        <taxon>Embryophyta</taxon>
        <taxon>Tracheophyta</taxon>
        <taxon>Spermatophyta</taxon>
        <taxon>Magnoliopsida</taxon>
        <taxon>Liliopsida</taxon>
        <taxon>Poales</taxon>
        <taxon>Poaceae</taxon>
        <taxon>BOP clade</taxon>
        <taxon>Oryzoideae</taxon>
        <taxon>Oryzeae</taxon>
        <taxon>Oryzinae</taxon>
        <taxon>Oryza</taxon>
        <taxon>Oryza sativa</taxon>
    </lineage>
</organism>
<evidence type="ECO:0000256" key="1">
    <source>
        <dbReference type="SAM" id="MobiDB-lite"/>
    </source>
</evidence>
<name>Q0DUH4_ORYSJ</name>
<dbReference type="EMBL" id="AP008209">
    <property type="protein sequence ID" value="BAF11114.1"/>
    <property type="molecule type" value="Genomic_DNA"/>
</dbReference>
<sequence length="139" mass="13632">LSLISPSSGQAGGRGEVGEEVGRPATGDGRCGSGGRGGGGDDDDVGIGGPPPMPPASVASPPAPMDDDGGLLALPVALPIGSSSFVLREDGVSRAADEAAAPRCLPLLFDLNLPASSPSAAAAAEVDEMDWCCDTLLHL</sequence>
<gene>
    <name evidence="2" type="ordered locus">Os03g0185800</name>
</gene>
<dbReference type="AlphaFoldDB" id="Q0DUH4"/>
<evidence type="ECO:0000313" key="2">
    <source>
        <dbReference type="EMBL" id="BAF11114.1"/>
    </source>
</evidence>
<dbReference type="Proteomes" id="UP000000763">
    <property type="component" value="Chromosome 3"/>
</dbReference>
<protein>
    <submittedName>
        <fullName evidence="2">Os03g0185800 protein</fullName>
    </submittedName>
</protein>
<feature type="compositionally biased region" description="Gly residues" evidence="1">
    <location>
        <begin position="29"/>
        <end position="38"/>
    </location>
</feature>
<proteinExistence type="predicted"/>
<feature type="non-terminal residue" evidence="2">
    <location>
        <position position="1"/>
    </location>
</feature>
<reference evidence="2 3" key="1">
    <citation type="journal article" date="2005" name="Nature">
        <title>The map-based sequence of the rice genome.</title>
        <authorList>
            <consortium name="International rice genome sequencing project (IRGSP)"/>
            <person name="Matsumoto T."/>
            <person name="Wu J."/>
            <person name="Kanamori H."/>
            <person name="Katayose Y."/>
            <person name="Fujisawa M."/>
            <person name="Namiki N."/>
            <person name="Mizuno H."/>
            <person name="Yamamoto K."/>
            <person name="Antonio B.A."/>
            <person name="Baba T."/>
            <person name="Sakata K."/>
            <person name="Nagamura Y."/>
            <person name="Aoki H."/>
            <person name="Arikawa K."/>
            <person name="Arita K."/>
            <person name="Bito T."/>
            <person name="Chiden Y."/>
            <person name="Fujitsuka N."/>
            <person name="Fukunaka R."/>
            <person name="Hamada M."/>
            <person name="Harada C."/>
            <person name="Hayashi A."/>
            <person name="Hijishita S."/>
            <person name="Honda M."/>
            <person name="Hosokawa S."/>
            <person name="Ichikawa Y."/>
            <person name="Idonuma A."/>
            <person name="Iijima M."/>
            <person name="Ikeda M."/>
            <person name="Ikeno M."/>
            <person name="Ito K."/>
            <person name="Ito S."/>
            <person name="Ito T."/>
            <person name="Ito Y."/>
            <person name="Ito Y."/>
            <person name="Iwabuchi A."/>
            <person name="Kamiya K."/>
            <person name="Karasawa W."/>
            <person name="Kurita K."/>
            <person name="Katagiri S."/>
            <person name="Kikuta A."/>
            <person name="Kobayashi H."/>
            <person name="Kobayashi N."/>
            <person name="Machita K."/>
            <person name="Maehara T."/>
            <person name="Masukawa M."/>
            <person name="Mizubayashi T."/>
            <person name="Mukai Y."/>
            <person name="Nagasaki H."/>
            <person name="Nagata Y."/>
            <person name="Naito S."/>
            <person name="Nakashima M."/>
            <person name="Nakama Y."/>
            <person name="Nakamichi Y."/>
            <person name="Nakamura M."/>
            <person name="Meguro A."/>
            <person name="Negishi M."/>
            <person name="Ohta I."/>
            <person name="Ohta T."/>
            <person name="Okamoto M."/>
            <person name="Ono N."/>
            <person name="Saji S."/>
            <person name="Sakaguchi M."/>
            <person name="Sakai K."/>
            <person name="Shibata M."/>
            <person name="Shimokawa T."/>
            <person name="Song J."/>
            <person name="Takazaki Y."/>
            <person name="Terasawa K."/>
            <person name="Tsugane M."/>
            <person name="Tsuji K."/>
            <person name="Ueda S."/>
            <person name="Waki K."/>
            <person name="Yamagata H."/>
            <person name="Yamamoto M."/>
            <person name="Yamamoto S."/>
            <person name="Yamane H."/>
            <person name="Yoshiki S."/>
            <person name="Yoshihara R."/>
            <person name="Yukawa K."/>
            <person name="Zhong H."/>
            <person name="Yano M."/>
            <person name="Yuan Q."/>
            <person name="Ouyang S."/>
            <person name="Liu J."/>
            <person name="Jones K.M."/>
            <person name="Gansberger K."/>
            <person name="Moffat K."/>
            <person name="Hill J."/>
            <person name="Bera J."/>
            <person name="Fadrosh D."/>
            <person name="Jin S."/>
            <person name="Johri S."/>
            <person name="Kim M."/>
            <person name="Overton L."/>
            <person name="Reardon M."/>
            <person name="Tsitrin T."/>
            <person name="Vuong H."/>
            <person name="Weaver B."/>
            <person name="Ciecko A."/>
            <person name="Tallon L."/>
            <person name="Jackson J."/>
            <person name="Pai G."/>
            <person name="Aken S.V."/>
            <person name="Utterback T."/>
            <person name="Reidmuller S."/>
            <person name="Feldblyum T."/>
            <person name="Hsiao J."/>
            <person name="Zismann V."/>
            <person name="Iobst S."/>
            <person name="de Vazeille A.R."/>
            <person name="Buell C.R."/>
            <person name="Ying K."/>
            <person name="Li Y."/>
            <person name="Lu T."/>
            <person name="Huang Y."/>
            <person name="Zhao Q."/>
            <person name="Feng Q."/>
            <person name="Zhang L."/>
            <person name="Zhu J."/>
            <person name="Weng Q."/>
            <person name="Mu J."/>
            <person name="Lu Y."/>
            <person name="Fan D."/>
            <person name="Liu Y."/>
            <person name="Guan J."/>
            <person name="Zhang Y."/>
            <person name="Yu S."/>
            <person name="Liu X."/>
            <person name="Zhang Y."/>
            <person name="Hong G."/>
            <person name="Han B."/>
            <person name="Choisne N."/>
            <person name="Demange N."/>
            <person name="Orjeda G."/>
            <person name="Samain S."/>
            <person name="Cattolico L."/>
            <person name="Pelletier E."/>
            <person name="Couloux A."/>
            <person name="Segurens B."/>
            <person name="Wincker P."/>
            <person name="D'Hont A."/>
            <person name="Scarpelli C."/>
            <person name="Weissenbach J."/>
            <person name="Salanoubat M."/>
            <person name="Quetier F."/>
            <person name="Yu Y."/>
            <person name="Kim H.R."/>
            <person name="Rambo T."/>
            <person name="Currie J."/>
            <person name="Collura K."/>
            <person name="Luo M."/>
            <person name="Yang T."/>
            <person name="Ammiraju J.S.S."/>
            <person name="Engler F."/>
            <person name="Soderlund C."/>
            <person name="Wing R.A."/>
            <person name="Palmer L.E."/>
            <person name="de la Bastide M."/>
            <person name="Spiegel L."/>
            <person name="Nascimento L."/>
            <person name="Zutavern T."/>
            <person name="O'Shaughnessy A."/>
            <person name="Dike S."/>
            <person name="Dedhia N."/>
            <person name="Preston R."/>
            <person name="Balija V."/>
            <person name="McCombie W.R."/>
            <person name="Chow T."/>
            <person name="Chen H."/>
            <person name="Chung M."/>
            <person name="Chen C."/>
            <person name="Shaw J."/>
            <person name="Wu H."/>
            <person name="Hsiao K."/>
            <person name="Chao Y."/>
            <person name="Chu M."/>
            <person name="Cheng C."/>
            <person name="Hour A."/>
            <person name="Lee P."/>
            <person name="Lin S."/>
            <person name="Lin Y."/>
            <person name="Liou J."/>
            <person name="Liu S."/>
            <person name="Hsing Y."/>
            <person name="Raghuvanshi S."/>
            <person name="Mohanty A."/>
            <person name="Bharti A.K."/>
            <person name="Gaur A."/>
            <person name="Gupta V."/>
            <person name="Kumar D."/>
            <person name="Ravi V."/>
            <person name="Vij S."/>
            <person name="Kapur A."/>
            <person name="Khurana P."/>
            <person name="Khurana P."/>
            <person name="Khurana J.P."/>
            <person name="Tyagi A.K."/>
            <person name="Gaikwad K."/>
            <person name="Singh A."/>
            <person name="Dalal V."/>
            <person name="Srivastava S."/>
            <person name="Dixit A."/>
            <person name="Pal A.K."/>
            <person name="Ghazi I.A."/>
            <person name="Yadav M."/>
            <person name="Pandit A."/>
            <person name="Bhargava A."/>
            <person name="Sureshbabu K."/>
            <person name="Batra K."/>
            <person name="Sharma T.R."/>
            <person name="Mohapatra T."/>
            <person name="Singh N.K."/>
            <person name="Messing J."/>
            <person name="Nelson A.B."/>
            <person name="Fuks G."/>
            <person name="Kavchok S."/>
            <person name="Keizer G."/>
            <person name="Linton E."/>
            <person name="Llaca V."/>
            <person name="Song R."/>
            <person name="Tanyolac B."/>
            <person name="Young S."/>
            <person name="Ho-Il K."/>
            <person name="Hahn J.H."/>
            <person name="Sangsakoo G."/>
            <person name="Vanavichit A."/>
            <person name="de Mattos Luiz.A.T."/>
            <person name="Zimmer P.D."/>
            <person name="Malone G."/>
            <person name="Dellagostin O."/>
            <person name="de Oliveira A.C."/>
            <person name="Bevan M."/>
            <person name="Bancroft I."/>
            <person name="Minx P."/>
            <person name="Cordum H."/>
            <person name="Wilson R."/>
            <person name="Cheng Z."/>
            <person name="Jin W."/>
            <person name="Jiang J."/>
            <person name="Leong S.A."/>
            <person name="Iwama H."/>
            <person name="Gojobori T."/>
            <person name="Itoh T."/>
            <person name="Niimura Y."/>
            <person name="Fujii Y."/>
            <person name="Habara T."/>
            <person name="Sakai H."/>
            <person name="Sato Y."/>
            <person name="Wilson G."/>
            <person name="Kumar K."/>
            <person name="McCouch S."/>
            <person name="Juretic N."/>
            <person name="Hoen D."/>
            <person name="Wright S."/>
            <person name="Bruskiewich R."/>
            <person name="Bureau T."/>
            <person name="Miyao A."/>
            <person name="Hirochika H."/>
            <person name="Nishikawa T."/>
            <person name="Kadowaki K."/>
            <person name="Sugiura M."/>
            <person name="Burr B."/>
            <person name="Sasaki T."/>
        </authorList>
    </citation>
    <scope>NUCLEOTIDE SEQUENCE [LARGE SCALE GENOMIC DNA]</scope>
    <source>
        <strain evidence="3">cv. Nipponbare</strain>
    </source>
</reference>
<evidence type="ECO:0000313" key="3">
    <source>
        <dbReference type="Proteomes" id="UP000000763"/>
    </source>
</evidence>
<reference evidence="3" key="2">
    <citation type="journal article" date="2008" name="Nucleic Acids Res.">
        <title>The rice annotation project database (RAP-DB): 2008 update.</title>
        <authorList>
            <consortium name="The rice annotation project (RAP)"/>
        </authorList>
    </citation>
    <scope>GENOME REANNOTATION</scope>
    <source>
        <strain evidence="3">cv. Nipponbare</strain>
    </source>
</reference>